<gene>
    <name evidence="3" type="ORF">CCMP2556_LOCUS42845</name>
</gene>
<evidence type="ECO:0000313" key="4">
    <source>
        <dbReference type="Proteomes" id="UP001642484"/>
    </source>
</evidence>
<feature type="compositionally biased region" description="Polar residues" evidence="2">
    <location>
        <begin position="167"/>
        <end position="178"/>
    </location>
</feature>
<dbReference type="InterPro" id="IPR036770">
    <property type="entry name" value="Ankyrin_rpt-contain_sf"/>
</dbReference>
<dbReference type="Gene3D" id="1.25.40.20">
    <property type="entry name" value="Ankyrin repeat-containing domain"/>
    <property type="match status" value="1"/>
</dbReference>
<evidence type="ECO:0000256" key="1">
    <source>
        <dbReference type="PROSITE-ProRule" id="PRU00023"/>
    </source>
</evidence>
<dbReference type="EMBL" id="CAXAMN010024694">
    <property type="protein sequence ID" value="CAK9088919.1"/>
    <property type="molecule type" value="Genomic_DNA"/>
</dbReference>
<proteinExistence type="predicted"/>
<dbReference type="Proteomes" id="UP001642484">
    <property type="component" value="Unassembled WGS sequence"/>
</dbReference>
<dbReference type="InterPro" id="IPR002110">
    <property type="entry name" value="Ankyrin_rpt"/>
</dbReference>
<organism evidence="3 4">
    <name type="scientific">Durusdinium trenchii</name>
    <dbReference type="NCBI Taxonomy" id="1381693"/>
    <lineage>
        <taxon>Eukaryota</taxon>
        <taxon>Sar</taxon>
        <taxon>Alveolata</taxon>
        <taxon>Dinophyceae</taxon>
        <taxon>Suessiales</taxon>
        <taxon>Symbiodiniaceae</taxon>
        <taxon>Durusdinium</taxon>
    </lineage>
</organism>
<name>A0ABP0QL04_9DINO</name>
<dbReference type="PROSITE" id="PS50088">
    <property type="entry name" value="ANK_REPEAT"/>
    <property type="match status" value="1"/>
</dbReference>
<feature type="region of interest" description="Disordered" evidence="2">
    <location>
        <begin position="1"/>
        <end position="31"/>
    </location>
</feature>
<keyword evidence="1" id="KW-0040">ANK repeat</keyword>
<evidence type="ECO:0000256" key="2">
    <source>
        <dbReference type="SAM" id="MobiDB-lite"/>
    </source>
</evidence>
<dbReference type="Pfam" id="PF00023">
    <property type="entry name" value="Ank"/>
    <property type="match status" value="1"/>
</dbReference>
<keyword evidence="4" id="KW-1185">Reference proteome</keyword>
<protein>
    <submittedName>
        <fullName evidence="3">Uncharacterized protein</fullName>
    </submittedName>
</protein>
<feature type="repeat" description="ANK" evidence="1">
    <location>
        <begin position="93"/>
        <end position="125"/>
    </location>
</feature>
<comment type="caution">
    <text evidence="3">The sequence shown here is derived from an EMBL/GenBank/DDBJ whole genome shotgun (WGS) entry which is preliminary data.</text>
</comment>
<evidence type="ECO:0000313" key="3">
    <source>
        <dbReference type="EMBL" id="CAK9088919.1"/>
    </source>
</evidence>
<reference evidence="3 4" key="1">
    <citation type="submission" date="2024-02" db="EMBL/GenBank/DDBJ databases">
        <authorList>
            <person name="Chen Y."/>
            <person name="Shah S."/>
            <person name="Dougan E. K."/>
            <person name="Thang M."/>
            <person name="Chan C."/>
        </authorList>
    </citation>
    <scope>NUCLEOTIDE SEQUENCE [LARGE SCALE GENOMIC DNA]</scope>
</reference>
<dbReference type="SUPFAM" id="SSF48403">
    <property type="entry name" value="Ankyrin repeat"/>
    <property type="match status" value="1"/>
</dbReference>
<feature type="region of interest" description="Disordered" evidence="2">
    <location>
        <begin position="158"/>
        <end position="178"/>
    </location>
</feature>
<accession>A0ABP0QL04</accession>
<sequence>MTMQTMQIRGMPSARPSINLDDGDSSPGIGREDTLTLMTARSMKSGRLTHRSSTWKSGQSVVSREDKRKVLVKDFLETNGFMHVNEAKRSWGMTSYPLHAAVHQKNAAVVKALLQLGARPDVKYRGQTPEEYAQRKNQRWGGYEEVLSIFEVVIPKTTGSHEDGEASSENSTVLPDDD</sequence>